<keyword evidence="2" id="KW-0472">Membrane</keyword>
<evidence type="ECO:0000256" key="2">
    <source>
        <dbReference type="SAM" id="Phobius"/>
    </source>
</evidence>
<dbReference type="Proteomes" id="UP000800981">
    <property type="component" value="Unassembled WGS sequence"/>
</dbReference>
<evidence type="ECO:0000313" key="4">
    <source>
        <dbReference type="Proteomes" id="UP000800981"/>
    </source>
</evidence>
<evidence type="ECO:0000313" key="3">
    <source>
        <dbReference type="EMBL" id="NHC13350.1"/>
    </source>
</evidence>
<organism evidence="3 4">
    <name type="scientific">Motilibacter deserti</name>
    <dbReference type="NCBI Taxonomy" id="2714956"/>
    <lineage>
        <taxon>Bacteria</taxon>
        <taxon>Bacillati</taxon>
        <taxon>Actinomycetota</taxon>
        <taxon>Actinomycetes</taxon>
        <taxon>Motilibacterales</taxon>
        <taxon>Motilibacteraceae</taxon>
        <taxon>Motilibacter</taxon>
    </lineage>
</organism>
<dbReference type="InterPro" id="IPR035168">
    <property type="entry name" value="DUF5317"/>
</dbReference>
<keyword evidence="2" id="KW-1133">Transmembrane helix</keyword>
<feature type="transmembrane region" description="Helical" evidence="2">
    <location>
        <begin position="64"/>
        <end position="83"/>
    </location>
</feature>
<sequence length="210" mass="21385">MRGKTGRVGLVLTVAVLAAALGVATGGTLRRLGYVRVLGVPVLVAAAVLQATAAVLGASGALRALLVGLAALAALAVVVANRWRPGVPLIGLGLLLNAAVVVANGAMPVSLVAAERAGVPYEQLHLDADPGHEEATPSTRLRLLGDVVPVASPLRREVVSVGDVLVAAGVAMFVLAGTHARPGRRRRAAPAPARRGRAQQRPRGRLPWVA</sequence>
<protein>
    <submittedName>
        <fullName evidence="3">DUF5317 domain-containing protein</fullName>
    </submittedName>
</protein>
<name>A0ABX0GUC7_9ACTN</name>
<feature type="transmembrane region" description="Helical" evidence="2">
    <location>
        <begin position="34"/>
        <end position="57"/>
    </location>
</feature>
<keyword evidence="2" id="KW-0812">Transmembrane</keyword>
<gene>
    <name evidence="3" type="ORF">G9H71_06090</name>
</gene>
<feature type="transmembrane region" description="Helical" evidence="2">
    <location>
        <begin position="89"/>
        <end position="114"/>
    </location>
</feature>
<accession>A0ABX0GUC7</accession>
<feature type="compositionally biased region" description="Basic residues" evidence="1">
    <location>
        <begin position="183"/>
        <end position="204"/>
    </location>
</feature>
<proteinExistence type="predicted"/>
<dbReference type="EMBL" id="JAANNP010000002">
    <property type="protein sequence ID" value="NHC13350.1"/>
    <property type="molecule type" value="Genomic_DNA"/>
</dbReference>
<keyword evidence="4" id="KW-1185">Reference proteome</keyword>
<comment type="caution">
    <text evidence="3">The sequence shown here is derived from an EMBL/GenBank/DDBJ whole genome shotgun (WGS) entry which is preliminary data.</text>
</comment>
<evidence type="ECO:0000256" key="1">
    <source>
        <dbReference type="SAM" id="MobiDB-lite"/>
    </source>
</evidence>
<dbReference type="Pfam" id="PF17248">
    <property type="entry name" value="DUF5317"/>
    <property type="match status" value="1"/>
</dbReference>
<dbReference type="RefSeq" id="WP_166279638.1">
    <property type="nucleotide sequence ID" value="NZ_JAANNP010000002.1"/>
</dbReference>
<reference evidence="3 4" key="1">
    <citation type="submission" date="2020-03" db="EMBL/GenBank/DDBJ databases">
        <title>Two novel Motilibacter sp.</title>
        <authorList>
            <person name="Liu S."/>
        </authorList>
    </citation>
    <scope>NUCLEOTIDE SEQUENCE [LARGE SCALE GENOMIC DNA]</scope>
    <source>
        <strain evidence="3 4">E257</strain>
    </source>
</reference>
<feature type="region of interest" description="Disordered" evidence="1">
    <location>
        <begin position="183"/>
        <end position="210"/>
    </location>
</feature>